<dbReference type="NCBIfam" id="TIGR02312">
    <property type="entry name" value="HpaH"/>
    <property type="match status" value="1"/>
</dbReference>
<organism evidence="1 2">
    <name type="scientific">Pararobbsia silviterrae</name>
    <dbReference type="NCBI Taxonomy" id="1792498"/>
    <lineage>
        <taxon>Bacteria</taxon>
        <taxon>Pseudomonadati</taxon>
        <taxon>Pseudomonadota</taxon>
        <taxon>Betaproteobacteria</taxon>
        <taxon>Burkholderiales</taxon>
        <taxon>Burkholderiaceae</taxon>
        <taxon>Pararobbsia</taxon>
    </lineage>
</organism>
<proteinExistence type="predicted"/>
<dbReference type="InterPro" id="IPR050772">
    <property type="entry name" value="Hydratase-Decarb/MhpD_sf"/>
</dbReference>
<dbReference type="OrthoDB" id="9792137at2"/>
<dbReference type="FunFam" id="3.90.850.10:FF:000001">
    <property type="entry name" value="2-oxo-hepta-3-ene-1,7-dioic acid hydratase"/>
    <property type="match status" value="1"/>
</dbReference>
<reference evidence="1 2" key="1">
    <citation type="submission" date="2018-10" db="EMBL/GenBank/DDBJ databases">
        <title>Robbsia sp. DHC34, isolated from soil.</title>
        <authorList>
            <person name="Gao Z.-H."/>
            <person name="Qiu L.-H."/>
        </authorList>
    </citation>
    <scope>NUCLEOTIDE SEQUENCE [LARGE SCALE GENOMIC DNA]</scope>
    <source>
        <strain evidence="1 2">DHC34</strain>
    </source>
</reference>
<dbReference type="EMBL" id="RBZU01000002">
    <property type="protein sequence ID" value="RKP57677.1"/>
    <property type="molecule type" value="Genomic_DNA"/>
</dbReference>
<dbReference type="InterPro" id="IPR036663">
    <property type="entry name" value="Fumarylacetoacetase_C_sf"/>
</dbReference>
<dbReference type="GO" id="GO:0008684">
    <property type="term" value="F:2-oxopent-4-enoate hydratase activity"/>
    <property type="evidence" value="ECO:0007669"/>
    <property type="project" value="TreeGrafter"/>
</dbReference>
<gene>
    <name evidence="1" type="primary">hpaH</name>
    <name evidence="1" type="ORF">D7S86_06975</name>
</gene>
<dbReference type="PANTHER" id="PTHR30143:SF0">
    <property type="entry name" value="2-KETO-4-PENTENOATE HYDRATASE"/>
    <property type="match status" value="1"/>
</dbReference>
<keyword evidence="2" id="KW-1185">Reference proteome</keyword>
<protein>
    <submittedName>
        <fullName evidence="1">2-oxo-hepta-3-ene-1,7-dioic acid hydratase</fullName>
    </submittedName>
</protein>
<sequence length="282" mass="30737">MTTLDSARIRTLADQLDAAERTRTQIGQFSLAYPDITIDDAYAIQRAWVERKVAAGRRIIGHKIGLTSRAMQRSSNIDEPDYGVLLDDMLYSDGAAISFERLIVPRVEVELAFILKARLYGPEVTLFDVLNATDYVVPALEIIDARIQQIDPETRVTRKVFDTISDNAANAAIVLGGRPIRPDDVDLRWVAAVLYRNGVIEESGVAAAVLNHPGNGPAWLANTLYAHGVGLEPGQIILGGSFTAPIPARPGDTFHVDYGPLGSIACRFTEATGSSKQREHLS</sequence>
<evidence type="ECO:0000313" key="2">
    <source>
        <dbReference type="Proteomes" id="UP000270342"/>
    </source>
</evidence>
<dbReference type="GO" id="GO:0005737">
    <property type="term" value="C:cytoplasm"/>
    <property type="evidence" value="ECO:0007669"/>
    <property type="project" value="TreeGrafter"/>
</dbReference>
<evidence type="ECO:0000313" key="1">
    <source>
        <dbReference type="EMBL" id="RKP57677.1"/>
    </source>
</evidence>
<comment type="caution">
    <text evidence="1">The sequence shown here is derived from an EMBL/GenBank/DDBJ whole genome shotgun (WGS) entry which is preliminary data.</text>
</comment>
<dbReference type="InterPro" id="IPR012690">
    <property type="entry name" value="HpcG"/>
</dbReference>
<dbReference type="Gene3D" id="3.90.850.10">
    <property type="entry name" value="Fumarylacetoacetase-like, C-terminal domain"/>
    <property type="match status" value="1"/>
</dbReference>
<dbReference type="GO" id="GO:0018817">
    <property type="term" value="F:2-oxo-hept-3-ene-1,7-dioate hydratase activity"/>
    <property type="evidence" value="ECO:0007669"/>
    <property type="project" value="InterPro"/>
</dbReference>
<name>A0A494Y7Y8_9BURK</name>
<dbReference type="AlphaFoldDB" id="A0A494Y7Y8"/>
<dbReference type="RefSeq" id="WP_121084885.1">
    <property type="nucleotide sequence ID" value="NZ_RBZU01000002.1"/>
</dbReference>
<dbReference type="PANTHER" id="PTHR30143">
    <property type="entry name" value="ACID HYDRATASE"/>
    <property type="match status" value="1"/>
</dbReference>
<dbReference type="Proteomes" id="UP000270342">
    <property type="component" value="Unassembled WGS sequence"/>
</dbReference>
<dbReference type="SUPFAM" id="SSF56529">
    <property type="entry name" value="FAH"/>
    <property type="match status" value="1"/>
</dbReference>
<accession>A0A494Y7Y8</accession>